<dbReference type="PANTHER" id="PTHR46202:SF1">
    <property type="entry name" value="DNA EXCISION REPAIR PROTEIN ERCC-8"/>
    <property type="match status" value="1"/>
</dbReference>
<evidence type="ECO:0000256" key="4">
    <source>
        <dbReference type="ARBA" id="ARBA00023204"/>
    </source>
</evidence>
<feature type="repeat" description="WD" evidence="5">
    <location>
        <begin position="121"/>
        <end position="154"/>
    </location>
</feature>
<dbReference type="SMART" id="SM00320">
    <property type="entry name" value="WD40"/>
    <property type="match status" value="5"/>
</dbReference>
<dbReference type="Gene3D" id="2.130.10.10">
    <property type="entry name" value="YVTN repeat-like/Quinoprotein amine dehydrogenase"/>
    <property type="match status" value="1"/>
</dbReference>
<feature type="non-terminal residue" evidence="7">
    <location>
        <position position="494"/>
    </location>
</feature>
<feature type="repeat" description="WD" evidence="5">
    <location>
        <begin position="212"/>
        <end position="254"/>
    </location>
</feature>
<reference evidence="7" key="1">
    <citation type="submission" date="2021-02" db="EMBL/GenBank/DDBJ databases">
        <authorList>
            <person name="Dougan E. K."/>
            <person name="Rhodes N."/>
            <person name="Thang M."/>
            <person name="Chan C."/>
        </authorList>
    </citation>
    <scope>NUCLEOTIDE SEQUENCE</scope>
</reference>
<evidence type="ECO:0000256" key="3">
    <source>
        <dbReference type="ARBA" id="ARBA00022763"/>
    </source>
</evidence>
<keyword evidence="1 5" id="KW-0853">WD repeat</keyword>
<dbReference type="EMBL" id="CAJNNV010003244">
    <property type="protein sequence ID" value="CAE8588623.1"/>
    <property type="molecule type" value="Genomic_DNA"/>
</dbReference>
<evidence type="ECO:0000313" key="7">
    <source>
        <dbReference type="EMBL" id="CAE8588623.1"/>
    </source>
</evidence>
<keyword evidence="3" id="KW-0227">DNA damage</keyword>
<dbReference type="InterPro" id="IPR042238">
    <property type="entry name" value="Rad28/ERCC8/Ckn1/ATCSA-1"/>
</dbReference>
<name>A0A813DI50_POLGL</name>
<dbReference type="Proteomes" id="UP000654075">
    <property type="component" value="Unassembled WGS sequence"/>
</dbReference>
<evidence type="ECO:0000256" key="5">
    <source>
        <dbReference type="PROSITE-ProRule" id="PRU00221"/>
    </source>
</evidence>
<dbReference type="GO" id="GO:0000209">
    <property type="term" value="P:protein polyubiquitination"/>
    <property type="evidence" value="ECO:0007669"/>
    <property type="project" value="TreeGrafter"/>
</dbReference>
<dbReference type="PROSITE" id="PS50082">
    <property type="entry name" value="WD_REPEATS_2"/>
    <property type="match status" value="2"/>
</dbReference>
<dbReference type="InterPro" id="IPR001680">
    <property type="entry name" value="WD40_rpt"/>
</dbReference>
<dbReference type="SUPFAM" id="SSF50978">
    <property type="entry name" value="WD40 repeat-like"/>
    <property type="match status" value="1"/>
</dbReference>
<evidence type="ECO:0000256" key="2">
    <source>
        <dbReference type="ARBA" id="ARBA00022737"/>
    </source>
</evidence>
<keyword evidence="2" id="KW-0677">Repeat</keyword>
<sequence length="494" mass="53240">MLGSGTSRWDDGGQVTLSSSCQPHEASSISRMAVERRRHRLLVTGGVDGSLRLLDLRCLEGPPKAEASGAQPEESAQCPCLLLGSSGSGLGRTFGGKGGKGGKWSSGAEATAAIQISDAGAEGHSDRVEALAWLPEDNRLFASGASDGLLKLWDASVPGRQLQSILCLDLHSAVRAAALSRGSCSKPQLAAALNDGTVRLIDLCSGRAVSTMQGHTQAPLCVAWGEAGTHRLFSGGMDGTLRAWDTRMGARSLFLFDPFAQDRDGPSLKAMERCEEERLKLLRCRTAVPEKPSWKPEVRARIEPYRFKSTGRFLGTDQNGIGHNSRVFESASCGSLSQFAPPSLESKKESEIARLRQEHWSKEAEDRSRHFFEPPRRTYVHDPSVAHRGAIISVFFPVEQGPLSFARLLSCGVDGKVRAWDAGTGALIVDPEKEEESSSKKEKAQIKQEEVVASGVGWRPAFNVECSSEGRPLQLSALGLPDEVCLVPEKEQLA</sequence>
<evidence type="ECO:0000313" key="8">
    <source>
        <dbReference type="Proteomes" id="UP000654075"/>
    </source>
</evidence>
<dbReference type="InterPro" id="IPR015943">
    <property type="entry name" value="WD40/YVTN_repeat-like_dom_sf"/>
</dbReference>
<gene>
    <name evidence="7" type="ORF">PGLA1383_LOCUS7416</name>
</gene>
<keyword evidence="4" id="KW-0234">DNA repair</keyword>
<organism evidence="7 8">
    <name type="scientific">Polarella glacialis</name>
    <name type="common">Dinoflagellate</name>
    <dbReference type="NCBI Taxonomy" id="89957"/>
    <lineage>
        <taxon>Eukaryota</taxon>
        <taxon>Sar</taxon>
        <taxon>Alveolata</taxon>
        <taxon>Dinophyceae</taxon>
        <taxon>Suessiales</taxon>
        <taxon>Suessiaceae</taxon>
        <taxon>Polarella</taxon>
    </lineage>
</organism>
<dbReference type="Pfam" id="PF00400">
    <property type="entry name" value="WD40"/>
    <property type="match status" value="2"/>
</dbReference>
<dbReference type="PROSITE" id="PS00678">
    <property type="entry name" value="WD_REPEATS_1"/>
    <property type="match status" value="1"/>
</dbReference>
<accession>A0A813DI50</accession>
<dbReference type="InterPro" id="IPR036322">
    <property type="entry name" value="WD40_repeat_dom_sf"/>
</dbReference>
<dbReference type="AlphaFoldDB" id="A0A813DI50"/>
<comment type="caution">
    <text evidence="7">The sequence shown here is derived from an EMBL/GenBank/DDBJ whole genome shotgun (WGS) entry which is preliminary data.</text>
</comment>
<dbReference type="PRINTS" id="PR00320">
    <property type="entry name" value="GPROTEINBRPT"/>
</dbReference>
<feature type="compositionally biased region" description="Polar residues" evidence="6">
    <location>
        <begin position="15"/>
        <end position="30"/>
    </location>
</feature>
<dbReference type="OrthoDB" id="361494at2759"/>
<protein>
    <submittedName>
        <fullName evidence="7">Uncharacterized protein</fullName>
    </submittedName>
</protein>
<dbReference type="PROSITE" id="PS50294">
    <property type="entry name" value="WD_REPEATS_REGION"/>
    <property type="match status" value="2"/>
</dbReference>
<dbReference type="GO" id="GO:0043161">
    <property type="term" value="P:proteasome-mediated ubiquitin-dependent protein catabolic process"/>
    <property type="evidence" value="ECO:0007669"/>
    <property type="project" value="TreeGrafter"/>
</dbReference>
<dbReference type="InterPro" id="IPR019775">
    <property type="entry name" value="WD40_repeat_CS"/>
</dbReference>
<keyword evidence="8" id="KW-1185">Reference proteome</keyword>
<evidence type="ECO:0000256" key="6">
    <source>
        <dbReference type="SAM" id="MobiDB-lite"/>
    </source>
</evidence>
<proteinExistence type="predicted"/>
<evidence type="ECO:0000256" key="1">
    <source>
        <dbReference type="ARBA" id="ARBA00022574"/>
    </source>
</evidence>
<dbReference type="GO" id="GO:0006283">
    <property type="term" value="P:transcription-coupled nucleotide-excision repair"/>
    <property type="evidence" value="ECO:0007669"/>
    <property type="project" value="InterPro"/>
</dbReference>
<dbReference type="GO" id="GO:0000109">
    <property type="term" value="C:nucleotide-excision repair complex"/>
    <property type="evidence" value="ECO:0007669"/>
    <property type="project" value="TreeGrafter"/>
</dbReference>
<dbReference type="InterPro" id="IPR020472">
    <property type="entry name" value="WD40_PAC1"/>
</dbReference>
<dbReference type="GO" id="GO:0031464">
    <property type="term" value="C:Cul4A-RING E3 ubiquitin ligase complex"/>
    <property type="evidence" value="ECO:0007669"/>
    <property type="project" value="TreeGrafter"/>
</dbReference>
<feature type="region of interest" description="Disordered" evidence="6">
    <location>
        <begin position="1"/>
        <end position="32"/>
    </location>
</feature>
<dbReference type="PANTHER" id="PTHR46202">
    <property type="entry name" value="DNA EXCISION REPAIR PROTEIN ERCC-8"/>
    <property type="match status" value="1"/>
</dbReference>